<evidence type="ECO:0000313" key="2">
    <source>
        <dbReference type="Proteomes" id="UP000214720"/>
    </source>
</evidence>
<accession>A0A226X801</accession>
<evidence type="ECO:0000313" key="1">
    <source>
        <dbReference type="EMBL" id="OXC79596.1"/>
    </source>
</evidence>
<proteinExistence type="predicted"/>
<protein>
    <submittedName>
        <fullName evidence="1">Uncharacterized protein</fullName>
    </submittedName>
</protein>
<organism evidence="1 2">
    <name type="scientific">Caballeronia sordidicola</name>
    <name type="common">Burkholderia sordidicola</name>
    <dbReference type="NCBI Taxonomy" id="196367"/>
    <lineage>
        <taxon>Bacteria</taxon>
        <taxon>Pseudomonadati</taxon>
        <taxon>Pseudomonadota</taxon>
        <taxon>Betaproteobacteria</taxon>
        <taxon>Burkholderiales</taxon>
        <taxon>Burkholderiaceae</taxon>
        <taxon>Caballeronia</taxon>
    </lineage>
</organism>
<gene>
    <name evidence="1" type="ORF">BSU04_06030</name>
</gene>
<dbReference type="AlphaFoldDB" id="A0A226X801"/>
<dbReference type="Proteomes" id="UP000214720">
    <property type="component" value="Unassembled WGS sequence"/>
</dbReference>
<sequence length="65" mass="7400">MGSEVMRGGEFAEEHHCVDLAQLVGVFAHEVTQALFGVDQFETLRMPHSADFWMLVRKLLSRQIP</sequence>
<name>A0A226X801_CABSO</name>
<dbReference type="EMBL" id="MTHB01000035">
    <property type="protein sequence ID" value="OXC79596.1"/>
    <property type="molecule type" value="Genomic_DNA"/>
</dbReference>
<reference evidence="2" key="1">
    <citation type="submission" date="2017-01" db="EMBL/GenBank/DDBJ databases">
        <title>Genome Analysis of Deinococcus marmoris KOPRI26562.</title>
        <authorList>
            <person name="Kim J.H."/>
            <person name="Oh H.-M."/>
        </authorList>
    </citation>
    <scope>NUCLEOTIDE SEQUENCE [LARGE SCALE GENOMIC DNA]</scope>
    <source>
        <strain evidence="2">PAMC 26633</strain>
    </source>
</reference>
<comment type="caution">
    <text evidence="1">The sequence shown here is derived from an EMBL/GenBank/DDBJ whole genome shotgun (WGS) entry which is preliminary data.</text>
</comment>